<dbReference type="AlphaFoldDB" id="A0A9J5ZDZ9"/>
<protein>
    <recommendedName>
        <fullName evidence="2">Putative plant transposon protein domain-containing protein</fullName>
    </recommendedName>
</protein>
<comment type="caution">
    <text evidence="3">The sequence shown here is derived from an EMBL/GenBank/DDBJ whole genome shotgun (WGS) entry which is preliminary data.</text>
</comment>
<proteinExistence type="predicted"/>
<dbReference type="InterPro" id="IPR046796">
    <property type="entry name" value="Transposase_32_dom"/>
</dbReference>
<dbReference type="PANTHER" id="PTHR33180:SF31">
    <property type="entry name" value="POLYPROTEIN PROTEIN"/>
    <property type="match status" value="1"/>
</dbReference>
<dbReference type="OrthoDB" id="1306244at2759"/>
<evidence type="ECO:0000313" key="3">
    <source>
        <dbReference type="EMBL" id="KAG5610669.1"/>
    </source>
</evidence>
<name>A0A9J5ZDZ9_SOLCO</name>
<dbReference type="Proteomes" id="UP000824120">
    <property type="component" value="Chromosome 4"/>
</dbReference>
<evidence type="ECO:0000259" key="2">
    <source>
        <dbReference type="Pfam" id="PF20167"/>
    </source>
</evidence>
<dbReference type="PANTHER" id="PTHR33180">
    <property type="entry name" value="PHOTOSYSTEM II CP43 REACTION CENTER PROTEIN"/>
    <property type="match status" value="1"/>
</dbReference>
<sequence>MRWFTNHPRGKDTLHYHQFDQFTRPQRPYIPSWVLEFYIAYSDLVLKRKKKASEFKPVKSVMVRGKEVGCNSWYINTVLARTLHSIHLYNGLPVAESLDELKDWLAPLIFATTPRRTIIPSHNESILYHLKVACLGAIISWRSINLGLLIEQELAMRAKQRQTYLPFPILITELCRYIWRIEADYTREEANRRRLTSTGTSPEVDIDSIPIEAYVPTPASEPSDDLDAPENSEIPPATTGYGQRDEVAVDESNVETDEKHIKIRKESIY</sequence>
<feature type="region of interest" description="Disordered" evidence="1">
    <location>
        <begin position="215"/>
        <end position="256"/>
    </location>
</feature>
<gene>
    <name evidence="3" type="ORF">H5410_021950</name>
</gene>
<dbReference type="Pfam" id="PF20167">
    <property type="entry name" value="Transposase_32"/>
    <property type="match status" value="1"/>
</dbReference>
<organism evidence="3 4">
    <name type="scientific">Solanum commersonii</name>
    <name type="common">Commerson's wild potato</name>
    <name type="synonym">Commerson's nightshade</name>
    <dbReference type="NCBI Taxonomy" id="4109"/>
    <lineage>
        <taxon>Eukaryota</taxon>
        <taxon>Viridiplantae</taxon>
        <taxon>Streptophyta</taxon>
        <taxon>Embryophyta</taxon>
        <taxon>Tracheophyta</taxon>
        <taxon>Spermatophyta</taxon>
        <taxon>Magnoliopsida</taxon>
        <taxon>eudicotyledons</taxon>
        <taxon>Gunneridae</taxon>
        <taxon>Pentapetalae</taxon>
        <taxon>asterids</taxon>
        <taxon>lamiids</taxon>
        <taxon>Solanales</taxon>
        <taxon>Solanaceae</taxon>
        <taxon>Solanoideae</taxon>
        <taxon>Solaneae</taxon>
        <taxon>Solanum</taxon>
    </lineage>
</organism>
<evidence type="ECO:0000313" key="4">
    <source>
        <dbReference type="Proteomes" id="UP000824120"/>
    </source>
</evidence>
<dbReference type="EMBL" id="JACXVP010000004">
    <property type="protein sequence ID" value="KAG5610669.1"/>
    <property type="molecule type" value="Genomic_DNA"/>
</dbReference>
<accession>A0A9J5ZDZ9</accession>
<evidence type="ECO:0000256" key="1">
    <source>
        <dbReference type="SAM" id="MobiDB-lite"/>
    </source>
</evidence>
<reference evidence="3 4" key="1">
    <citation type="submission" date="2020-09" db="EMBL/GenBank/DDBJ databases">
        <title>De no assembly of potato wild relative species, Solanum commersonii.</title>
        <authorList>
            <person name="Cho K."/>
        </authorList>
    </citation>
    <scope>NUCLEOTIDE SEQUENCE [LARGE SCALE GENOMIC DNA]</scope>
    <source>
        <strain evidence="3">LZ3.2</strain>
        <tissue evidence="3">Leaf</tissue>
    </source>
</reference>
<keyword evidence="4" id="KW-1185">Reference proteome</keyword>
<feature type="domain" description="Putative plant transposon protein" evidence="2">
    <location>
        <begin position="17"/>
        <end position="176"/>
    </location>
</feature>